<evidence type="ECO:0000256" key="1">
    <source>
        <dbReference type="SAM" id="MobiDB-lite"/>
    </source>
</evidence>
<feature type="compositionally biased region" description="Low complexity" evidence="1">
    <location>
        <begin position="378"/>
        <end position="411"/>
    </location>
</feature>
<evidence type="ECO:0000313" key="2">
    <source>
        <dbReference type="EMBL" id="MFF5291477.1"/>
    </source>
</evidence>
<comment type="caution">
    <text evidence="2">The sequence shown here is derived from an EMBL/GenBank/DDBJ whole genome shotgun (WGS) entry which is preliminary data.</text>
</comment>
<evidence type="ECO:0000313" key="3">
    <source>
        <dbReference type="Proteomes" id="UP001602245"/>
    </source>
</evidence>
<reference evidence="2 3" key="1">
    <citation type="submission" date="2024-10" db="EMBL/GenBank/DDBJ databases">
        <title>The Natural Products Discovery Center: Release of the First 8490 Sequenced Strains for Exploring Actinobacteria Biosynthetic Diversity.</title>
        <authorList>
            <person name="Kalkreuter E."/>
            <person name="Kautsar S.A."/>
            <person name="Yang D."/>
            <person name="Bader C.D."/>
            <person name="Teijaro C.N."/>
            <person name="Fluegel L."/>
            <person name="Davis C.M."/>
            <person name="Simpson J.R."/>
            <person name="Lauterbach L."/>
            <person name="Steele A.D."/>
            <person name="Gui C."/>
            <person name="Meng S."/>
            <person name="Li G."/>
            <person name="Viehrig K."/>
            <person name="Ye F."/>
            <person name="Su P."/>
            <person name="Kiefer A.F."/>
            <person name="Nichols A."/>
            <person name="Cepeda A.J."/>
            <person name="Yan W."/>
            <person name="Fan B."/>
            <person name="Jiang Y."/>
            <person name="Adhikari A."/>
            <person name="Zheng C.-J."/>
            <person name="Schuster L."/>
            <person name="Cowan T.M."/>
            <person name="Smanski M.J."/>
            <person name="Chevrette M.G."/>
            <person name="De Carvalho L.P.S."/>
            <person name="Shen B."/>
        </authorList>
    </citation>
    <scope>NUCLEOTIDE SEQUENCE [LARGE SCALE GENOMIC DNA]</scope>
    <source>
        <strain evidence="2 3">NPDC000087</strain>
    </source>
</reference>
<accession>A0ABW6WDU0</accession>
<gene>
    <name evidence="2" type="ORF">ACFY35_18705</name>
</gene>
<dbReference type="RefSeq" id="WP_020516475.1">
    <property type="nucleotide sequence ID" value="NZ_JBIAZU010000003.1"/>
</dbReference>
<protein>
    <submittedName>
        <fullName evidence="2">Uncharacterized protein</fullName>
    </submittedName>
</protein>
<dbReference type="Proteomes" id="UP001602245">
    <property type="component" value="Unassembled WGS sequence"/>
</dbReference>
<keyword evidence="3" id="KW-1185">Reference proteome</keyword>
<feature type="region of interest" description="Disordered" evidence="1">
    <location>
        <begin position="368"/>
        <end position="418"/>
    </location>
</feature>
<organism evidence="2 3">
    <name type="scientific">Paractinoplanes globisporus</name>
    <dbReference type="NCBI Taxonomy" id="113565"/>
    <lineage>
        <taxon>Bacteria</taxon>
        <taxon>Bacillati</taxon>
        <taxon>Actinomycetota</taxon>
        <taxon>Actinomycetes</taxon>
        <taxon>Micromonosporales</taxon>
        <taxon>Micromonosporaceae</taxon>
        <taxon>Paractinoplanes</taxon>
    </lineage>
</organism>
<sequence>MVRVDLQTKDKYKFPLGGCRVWFVLEAAVPCPADGDSQRSVEIEVPDSPELELHWEAQEPGVNQVANSAPYTESGIVDFTILQVDVSVKPNVAVPGKPLNVIFSAVTEGLRITKCGVAFAGVDGRCDEIPARQKVIEIVIPDSVPPGGQDVLKWSLTYLYARAKPSRDDVGTGTTKVGIALLPPKFDVSPSTAQPGLPLVVTFRSNTTGVTIDDCGITYQAQAGCSPARTAVVMIPPDTPVGSRLRIPWFLHYKSARPGEKPDAVQDVLSVPVVAERVRFTVTAQPGSGRPGDEITLTIEPTVKGVSIVDCLVFFPSADGGTCQATDERWFARTWVPAGTAPGATLLHWGVGSVDAAGAPLADHGDLPFDVLPPKGKTTPTPSRSRTRLTLPPVESTTPRTTTTTTTTTTTNQEPHPEYVARTEPEAAKPGKSVRVTVSALTPATAITGCRATFGGERIVPCAGSGGLWIATLTVPRDAEPGDLPLLWDVTSPAGPGNGTIAYRVLGNSAPSPQFGVEVDPASVPPGGHIKVTHRSYDNGPPITGCNAGIAPGGVLAACAATARGWVADVVVPKDAPPGTATLLWQVAYNAGAATADGRTNVGVLAQTEDHQPWWKKVLGVILKSGAVALLGVALFGGRTLLRRLRGRLQRTKTEDAELPELVDVVAVRPAGPLSVMFDEPDAPPRRLIRLTVRRPPPGIHIGEEPP</sequence>
<proteinExistence type="predicted"/>
<name>A0ABW6WDU0_9ACTN</name>
<dbReference type="EMBL" id="JBIAZU010000003">
    <property type="protein sequence ID" value="MFF5291477.1"/>
    <property type="molecule type" value="Genomic_DNA"/>
</dbReference>